<dbReference type="PANTHER" id="PTHR43342">
    <property type="entry name" value="NADH-QUINONE OXIDOREDUCTASE, E SUBUNIT"/>
    <property type="match status" value="1"/>
</dbReference>
<dbReference type="Pfam" id="PF01257">
    <property type="entry name" value="2Fe-2S_thioredx"/>
    <property type="match status" value="1"/>
</dbReference>
<comment type="similarity">
    <text evidence="1">Belongs to the complex I 24 kDa subunit family.</text>
</comment>
<dbReference type="NCBIfam" id="NF005722">
    <property type="entry name" value="PRK07539.1-2"/>
    <property type="match status" value="1"/>
</dbReference>
<reference evidence="7" key="1">
    <citation type="submission" date="2022-09" db="EMBL/GenBank/DDBJ databases">
        <title>Actin cytoskeleton and complex cell architecture in an #Asgard archaeon.</title>
        <authorList>
            <person name="Ponce Toledo R.I."/>
            <person name="Schleper C."/>
            <person name="Rodrigues Oliveira T."/>
            <person name="Wollweber F."/>
            <person name="Xu J."/>
            <person name="Rittmann S."/>
            <person name="Klingl A."/>
            <person name="Pilhofer M."/>
        </authorList>
    </citation>
    <scope>NUCLEOTIDE SEQUENCE</scope>
    <source>
        <strain evidence="7">B-35</strain>
    </source>
</reference>
<evidence type="ECO:0000256" key="4">
    <source>
        <dbReference type="ARBA" id="ARBA00023004"/>
    </source>
</evidence>
<evidence type="ECO:0000256" key="2">
    <source>
        <dbReference type="ARBA" id="ARBA00022714"/>
    </source>
</evidence>
<keyword evidence="2" id="KW-0001">2Fe-2S</keyword>
<evidence type="ECO:0008006" key="9">
    <source>
        <dbReference type="Google" id="ProtNLM"/>
    </source>
</evidence>
<keyword evidence="4" id="KW-0408">Iron</keyword>
<dbReference type="PANTHER" id="PTHR43342:SF1">
    <property type="entry name" value="BIFURCATING [FEFE] HYDROGENASE GAMMA SUBUNIT"/>
    <property type="match status" value="1"/>
</dbReference>
<evidence type="ECO:0000256" key="1">
    <source>
        <dbReference type="ARBA" id="ARBA00010643"/>
    </source>
</evidence>
<keyword evidence="5" id="KW-0411">Iron-sulfur</keyword>
<dbReference type="CDD" id="cd03064">
    <property type="entry name" value="TRX_Fd_NuoE"/>
    <property type="match status" value="1"/>
</dbReference>
<evidence type="ECO:0000313" key="7">
    <source>
        <dbReference type="EMBL" id="UYP46910.1"/>
    </source>
</evidence>
<dbReference type="EMBL" id="CP104013">
    <property type="protein sequence ID" value="UYP46910.1"/>
    <property type="molecule type" value="Genomic_DNA"/>
</dbReference>
<dbReference type="Gene3D" id="1.10.10.1590">
    <property type="entry name" value="NADH-quinone oxidoreductase subunit E"/>
    <property type="match status" value="1"/>
</dbReference>
<comment type="cofactor">
    <cofactor evidence="6">
        <name>[2Fe-2S] cluster</name>
        <dbReference type="ChEBI" id="CHEBI:190135"/>
    </cofactor>
</comment>
<evidence type="ECO:0000256" key="5">
    <source>
        <dbReference type="ARBA" id="ARBA00023014"/>
    </source>
</evidence>
<keyword evidence="8" id="KW-1185">Reference proteome</keyword>
<protein>
    <recommendedName>
        <fullName evidence="9">NADH-quinone oxidoreductase subunit NuoE</fullName>
    </recommendedName>
</protein>
<dbReference type="InterPro" id="IPR002023">
    <property type="entry name" value="NuoE-like"/>
</dbReference>
<accession>A0ABY6HTZ9</accession>
<name>A0ABY6HTZ9_9ARCH</name>
<gene>
    <name evidence="7" type="ORF">NEF87_003195</name>
</gene>
<evidence type="ECO:0000256" key="3">
    <source>
        <dbReference type="ARBA" id="ARBA00022723"/>
    </source>
</evidence>
<sequence length="170" mass="19174">MSPQEKPKTITKPGIDTSKVEKIIQNYIENNGNALTILQSVQESFGYLPFEVIEHISERIGIPLGKMYGIATFYAQFKFHRRGKYIIQICDGTACHVKGSMLLEEFITKELGIKPTETTSDNLFSLEKVACFGCCAIAPVVFINKDVYGNLTPAKLKKIFKKYRRMEATP</sequence>
<evidence type="ECO:0000256" key="6">
    <source>
        <dbReference type="ARBA" id="ARBA00034078"/>
    </source>
</evidence>
<dbReference type="InterPro" id="IPR028431">
    <property type="entry name" value="NADP_DH_HndA-like"/>
</dbReference>
<dbReference type="SUPFAM" id="SSF52833">
    <property type="entry name" value="Thioredoxin-like"/>
    <property type="match status" value="1"/>
</dbReference>
<dbReference type="Gene3D" id="3.40.30.10">
    <property type="entry name" value="Glutaredoxin"/>
    <property type="match status" value="1"/>
</dbReference>
<dbReference type="InterPro" id="IPR041921">
    <property type="entry name" value="NuoE_N"/>
</dbReference>
<dbReference type="InterPro" id="IPR042128">
    <property type="entry name" value="NuoE_dom"/>
</dbReference>
<dbReference type="PIRSF" id="PIRSF000216">
    <property type="entry name" value="NADH_DH_24kDa"/>
    <property type="match status" value="1"/>
</dbReference>
<dbReference type="InterPro" id="IPR036249">
    <property type="entry name" value="Thioredoxin-like_sf"/>
</dbReference>
<dbReference type="Proteomes" id="UP001208689">
    <property type="component" value="Chromosome"/>
</dbReference>
<keyword evidence="3" id="KW-0479">Metal-binding</keyword>
<proteinExistence type="inferred from homology"/>
<evidence type="ECO:0000313" key="8">
    <source>
        <dbReference type="Proteomes" id="UP001208689"/>
    </source>
</evidence>
<organism evidence="7 8">
    <name type="scientific">Candidatus Lokiarchaeum ossiferum</name>
    <dbReference type="NCBI Taxonomy" id="2951803"/>
    <lineage>
        <taxon>Archaea</taxon>
        <taxon>Promethearchaeati</taxon>
        <taxon>Promethearchaeota</taxon>
        <taxon>Promethearchaeia</taxon>
        <taxon>Promethearchaeales</taxon>
        <taxon>Promethearchaeaceae</taxon>
        <taxon>Candidatus Lokiarchaeum</taxon>
    </lineage>
</organism>